<comment type="caution">
    <text evidence="1">The sequence shown here is derived from an EMBL/GenBank/DDBJ whole genome shotgun (WGS) entry which is preliminary data.</text>
</comment>
<name>A0A9D4M108_DREPO</name>
<dbReference type="AlphaFoldDB" id="A0A9D4M108"/>
<evidence type="ECO:0000313" key="2">
    <source>
        <dbReference type="Proteomes" id="UP000828390"/>
    </source>
</evidence>
<reference evidence="1" key="1">
    <citation type="journal article" date="2019" name="bioRxiv">
        <title>The Genome of the Zebra Mussel, Dreissena polymorpha: A Resource for Invasive Species Research.</title>
        <authorList>
            <person name="McCartney M.A."/>
            <person name="Auch B."/>
            <person name="Kono T."/>
            <person name="Mallez S."/>
            <person name="Zhang Y."/>
            <person name="Obille A."/>
            <person name="Becker A."/>
            <person name="Abrahante J.E."/>
            <person name="Garbe J."/>
            <person name="Badalamenti J.P."/>
            <person name="Herman A."/>
            <person name="Mangelson H."/>
            <person name="Liachko I."/>
            <person name="Sullivan S."/>
            <person name="Sone E.D."/>
            <person name="Koren S."/>
            <person name="Silverstein K.A.T."/>
            <person name="Beckman K.B."/>
            <person name="Gohl D.M."/>
        </authorList>
    </citation>
    <scope>NUCLEOTIDE SEQUENCE</scope>
    <source>
        <strain evidence="1">Duluth1</strain>
        <tissue evidence="1">Whole animal</tissue>
    </source>
</reference>
<protein>
    <submittedName>
        <fullName evidence="1">Uncharacterized protein</fullName>
    </submittedName>
</protein>
<proteinExistence type="predicted"/>
<dbReference type="EMBL" id="JAIWYP010000002">
    <property type="protein sequence ID" value="KAH3867850.1"/>
    <property type="molecule type" value="Genomic_DNA"/>
</dbReference>
<dbReference type="Proteomes" id="UP000828390">
    <property type="component" value="Unassembled WGS sequence"/>
</dbReference>
<accession>A0A9D4M108</accession>
<reference evidence="1" key="2">
    <citation type="submission" date="2020-11" db="EMBL/GenBank/DDBJ databases">
        <authorList>
            <person name="McCartney M.A."/>
            <person name="Auch B."/>
            <person name="Kono T."/>
            <person name="Mallez S."/>
            <person name="Becker A."/>
            <person name="Gohl D.M."/>
            <person name="Silverstein K.A.T."/>
            <person name="Koren S."/>
            <person name="Bechman K.B."/>
            <person name="Herman A."/>
            <person name="Abrahante J.E."/>
            <person name="Garbe J."/>
        </authorList>
    </citation>
    <scope>NUCLEOTIDE SEQUENCE</scope>
    <source>
        <strain evidence="1">Duluth1</strain>
        <tissue evidence="1">Whole animal</tissue>
    </source>
</reference>
<keyword evidence="2" id="KW-1185">Reference proteome</keyword>
<gene>
    <name evidence="1" type="ORF">DPMN_030987</name>
</gene>
<organism evidence="1 2">
    <name type="scientific">Dreissena polymorpha</name>
    <name type="common">Zebra mussel</name>
    <name type="synonym">Mytilus polymorpha</name>
    <dbReference type="NCBI Taxonomy" id="45954"/>
    <lineage>
        <taxon>Eukaryota</taxon>
        <taxon>Metazoa</taxon>
        <taxon>Spiralia</taxon>
        <taxon>Lophotrochozoa</taxon>
        <taxon>Mollusca</taxon>
        <taxon>Bivalvia</taxon>
        <taxon>Autobranchia</taxon>
        <taxon>Heteroconchia</taxon>
        <taxon>Euheterodonta</taxon>
        <taxon>Imparidentia</taxon>
        <taxon>Neoheterodontei</taxon>
        <taxon>Myida</taxon>
        <taxon>Dreissenoidea</taxon>
        <taxon>Dreissenidae</taxon>
        <taxon>Dreissena</taxon>
    </lineage>
</organism>
<evidence type="ECO:0000313" key="1">
    <source>
        <dbReference type="EMBL" id="KAH3867850.1"/>
    </source>
</evidence>
<sequence>MRYLKGDIDTSNFIGASCTSTSTKTPCSRSSVRYRKLAYWNVRLLRFISLQTYDTFIRSNLQISVQTLPAYCDSDLCSCYKCDEVSTTITTSPSTRCDCVVLRQLQKMHYPKSHSACTIYLNLNVALSTIFN</sequence>